<dbReference type="EMBL" id="JAHLUH010000017">
    <property type="protein sequence ID" value="KAG7724396.1"/>
    <property type="molecule type" value="Genomic_DNA"/>
</dbReference>
<evidence type="ECO:0008006" key="5">
    <source>
        <dbReference type="Google" id="ProtNLM"/>
    </source>
</evidence>
<dbReference type="InterPro" id="IPR010684">
    <property type="entry name" value="RNA_pol_II_trans_fac_SIII_A"/>
</dbReference>
<comment type="caution">
    <text evidence="1">The sequence shown here is derived from an EMBL/GenBank/DDBJ whole genome shotgun (WGS) entry which is preliminary data.</text>
</comment>
<keyword evidence="3" id="KW-1185">Reference proteome</keyword>
<dbReference type="GO" id="GO:0070449">
    <property type="term" value="C:elongin complex"/>
    <property type="evidence" value="ECO:0007669"/>
    <property type="project" value="InterPro"/>
</dbReference>
<dbReference type="Pfam" id="PF06881">
    <property type="entry name" value="Elongin_A"/>
    <property type="match status" value="1"/>
</dbReference>
<dbReference type="AlphaFoldDB" id="A0AAN6D2P4"/>
<evidence type="ECO:0000313" key="4">
    <source>
        <dbReference type="Proteomes" id="UP000738402"/>
    </source>
</evidence>
<dbReference type="PANTHER" id="PTHR15141">
    <property type="entry name" value="TRANSCRIPTION ELONGATION FACTOR B POLYPEPTIDE 3"/>
    <property type="match status" value="1"/>
</dbReference>
<sequence>MLIVKKAPPRKGPLSLTQLARIKCIQNAHLINDIGQAPYHLVEPILKKKTAKALRVIEEQSPQIVAHDDPLWQCLIQREFSERPCEQITIKNGRKTKVPARELYEKYARERELQRRTATQNLRQITRNLTLERNKNKVKAVDHIVTPKSIRKPIVVSRPKSVLLQRAMQQNKIRAQYLSQNVRKK</sequence>
<gene>
    <name evidence="1" type="ORF">KL933_004900</name>
    <name evidence="2" type="ORF">KL946_004859</name>
</gene>
<dbReference type="Proteomes" id="UP000697297">
    <property type="component" value="Unassembled WGS sequence"/>
</dbReference>
<dbReference type="PANTHER" id="PTHR15141:SF76">
    <property type="entry name" value="TRANSCRIPTION ELONGATION FACTOR B POLYPEPTIDE 3"/>
    <property type="match status" value="1"/>
</dbReference>
<dbReference type="InterPro" id="IPR051870">
    <property type="entry name" value="Elongin-A_domain"/>
</dbReference>
<reference evidence="1 3" key="1">
    <citation type="journal article" date="2021" name="G3 (Bethesda)">
        <title>Genomic diversity, chromosomal rearrangements, and interspecies hybridization in the ogataea polymorpha species complex.</title>
        <authorList>
            <person name="Hanson S.J."/>
            <person name="Cinneide E.O."/>
            <person name="Salzberg L.I."/>
            <person name="Wolfe K.H."/>
            <person name="McGowan J."/>
            <person name="Fitzpatrick D.A."/>
            <person name="Matlin K."/>
        </authorList>
    </citation>
    <scope>NUCLEOTIDE SEQUENCE</scope>
    <source>
        <strain evidence="2">81-436-3</strain>
        <strain evidence="1">83-405-1</strain>
    </source>
</reference>
<dbReference type="GO" id="GO:0006368">
    <property type="term" value="P:transcription elongation by RNA polymerase II"/>
    <property type="evidence" value="ECO:0007669"/>
    <property type="project" value="InterPro"/>
</dbReference>
<evidence type="ECO:0000313" key="1">
    <source>
        <dbReference type="EMBL" id="KAG7724396.1"/>
    </source>
</evidence>
<name>A0AAN6D2P4_9ASCO</name>
<evidence type="ECO:0000313" key="2">
    <source>
        <dbReference type="EMBL" id="KAG7762212.1"/>
    </source>
</evidence>
<accession>A0AAN6D2P4</accession>
<dbReference type="Proteomes" id="UP000738402">
    <property type="component" value="Unassembled WGS sequence"/>
</dbReference>
<dbReference type="EMBL" id="JAHLUN010000016">
    <property type="protein sequence ID" value="KAG7762212.1"/>
    <property type="molecule type" value="Genomic_DNA"/>
</dbReference>
<protein>
    <recommendedName>
        <fullName evidence="5">Elongin-A</fullName>
    </recommendedName>
</protein>
<evidence type="ECO:0000313" key="3">
    <source>
        <dbReference type="Proteomes" id="UP000697297"/>
    </source>
</evidence>
<organism evidence="1 4">
    <name type="scientific">Ogataea haglerorum</name>
    <dbReference type="NCBI Taxonomy" id="1937702"/>
    <lineage>
        <taxon>Eukaryota</taxon>
        <taxon>Fungi</taxon>
        <taxon>Dikarya</taxon>
        <taxon>Ascomycota</taxon>
        <taxon>Saccharomycotina</taxon>
        <taxon>Pichiomycetes</taxon>
        <taxon>Pichiales</taxon>
        <taxon>Pichiaceae</taxon>
        <taxon>Ogataea</taxon>
    </lineage>
</organism>
<dbReference type="Gene3D" id="6.10.250.3180">
    <property type="match status" value="1"/>
</dbReference>
<proteinExistence type="predicted"/>